<dbReference type="RefSeq" id="WP_061663142.1">
    <property type="nucleotide sequence ID" value="NZ_LOMO01000037.1"/>
</dbReference>
<name>A0A9X0SNE5_BACCE</name>
<reference evidence="2 3" key="1">
    <citation type="submission" date="2015-12" db="EMBL/GenBank/DDBJ databases">
        <title>Bacillus cereus Group isolate.</title>
        <authorList>
            <person name="Kovac J."/>
        </authorList>
    </citation>
    <scope>NUCLEOTIDE SEQUENCE [LARGE SCALE GENOMIC DNA]</scope>
    <source>
        <strain evidence="2 3">FSL K6-0073</strain>
    </source>
</reference>
<protein>
    <submittedName>
        <fullName evidence="2">Uncharacterized protein</fullName>
    </submittedName>
</protein>
<comment type="caution">
    <text evidence="2">The sequence shown here is derived from an EMBL/GenBank/DDBJ whole genome shotgun (WGS) entry which is preliminary data.</text>
</comment>
<dbReference type="Proteomes" id="UP000075476">
    <property type="component" value="Unassembled WGS sequence"/>
</dbReference>
<evidence type="ECO:0000256" key="1">
    <source>
        <dbReference type="SAM" id="MobiDB-lite"/>
    </source>
</evidence>
<sequence>MFKTNEIIYCNPGEGAIDFAKHFISDLASDEALHILRQLLKGRLHDKTDKRIKRCAYCGYYYRDKTRPNNSKTCCSKCKVDLDTLRRAIIRADKALLNPKKTKKEKGHVWWLEYPFYVQEYEMLKRTWKYEAPYSPNKITAIHAAKQRDGMIGGKRKSKRAVPYSGRDEEVD</sequence>
<dbReference type="EMBL" id="LOMO01000037">
    <property type="protein sequence ID" value="KXY45051.1"/>
    <property type="molecule type" value="Genomic_DNA"/>
</dbReference>
<accession>A0A9X0SNE5</accession>
<proteinExistence type="predicted"/>
<dbReference type="AlphaFoldDB" id="A0A9X0SNE5"/>
<gene>
    <name evidence="2" type="ORF">AT268_26825</name>
</gene>
<evidence type="ECO:0000313" key="3">
    <source>
        <dbReference type="Proteomes" id="UP000075476"/>
    </source>
</evidence>
<organism evidence="2 3">
    <name type="scientific">Bacillus cereus</name>
    <dbReference type="NCBI Taxonomy" id="1396"/>
    <lineage>
        <taxon>Bacteria</taxon>
        <taxon>Bacillati</taxon>
        <taxon>Bacillota</taxon>
        <taxon>Bacilli</taxon>
        <taxon>Bacillales</taxon>
        <taxon>Bacillaceae</taxon>
        <taxon>Bacillus</taxon>
        <taxon>Bacillus cereus group</taxon>
    </lineage>
</organism>
<feature type="region of interest" description="Disordered" evidence="1">
    <location>
        <begin position="150"/>
        <end position="172"/>
    </location>
</feature>
<evidence type="ECO:0000313" key="2">
    <source>
        <dbReference type="EMBL" id="KXY45051.1"/>
    </source>
</evidence>